<dbReference type="EMBL" id="LAZR01004197">
    <property type="protein sequence ID" value="KKN10861.1"/>
    <property type="molecule type" value="Genomic_DNA"/>
</dbReference>
<comment type="caution">
    <text evidence="1">The sequence shown here is derived from an EMBL/GenBank/DDBJ whole genome shotgun (WGS) entry which is preliminary data.</text>
</comment>
<protein>
    <submittedName>
        <fullName evidence="1">Uncharacterized protein</fullName>
    </submittedName>
</protein>
<dbReference type="AlphaFoldDB" id="A0A0F9QCC9"/>
<gene>
    <name evidence="1" type="ORF">LCGC14_1032370</name>
</gene>
<evidence type="ECO:0000313" key="1">
    <source>
        <dbReference type="EMBL" id="KKN10861.1"/>
    </source>
</evidence>
<name>A0A0F9QCC9_9ZZZZ</name>
<reference evidence="1" key="1">
    <citation type="journal article" date="2015" name="Nature">
        <title>Complex archaea that bridge the gap between prokaryotes and eukaryotes.</title>
        <authorList>
            <person name="Spang A."/>
            <person name="Saw J.H."/>
            <person name="Jorgensen S.L."/>
            <person name="Zaremba-Niedzwiedzka K."/>
            <person name="Martijn J."/>
            <person name="Lind A.E."/>
            <person name="van Eijk R."/>
            <person name="Schleper C."/>
            <person name="Guy L."/>
            <person name="Ettema T.J."/>
        </authorList>
    </citation>
    <scope>NUCLEOTIDE SEQUENCE</scope>
</reference>
<organism evidence="1">
    <name type="scientific">marine sediment metagenome</name>
    <dbReference type="NCBI Taxonomy" id="412755"/>
    <lineage>
        <taxon>unclassified sequences</taxon>
        <taxon>metagenomes</taxon>
        <taxon>ecological metagenomes</taxon>
    </lineage>
</organism>
<sequence length="115" mass="13885">MIRLDEFKMNDGFFNTIDEKECFIIDDDYHFKWRHEDGAYHFSITSYFDTIDFDDLMVLRIDMGMAVREIINWFNKSRQPHWDAYLSHDQLGYVTIEANSVKELKVVTYVSLQRQ</sequence>
<proteinExistence type="predicted"/>
<accession>A0A0F9QCC9</accession>